<sequence length="110" mass="12097">MVDRTTRRPEVAPLSSPTSAGVARAFICAWVACTTGLPQSHIPSDLRTADYVFIPHDGHRGPPQPPYDGPFRVLETGDKTFAINIGGKPDHISTSIWTAPYCWFRPRSCC</sequence>
<dbReference type="EMBL" id="JAINUG010000452">
    <property type="protein sequence ID" value="KAJ8371441.1"/>
    <property type="molecule type" value="Genomic_DNA"/>
</dbReference>
<evidence type="ECO:0000313" key="1">
    <source>
        <dbReference type="EMBL" id="KAJ8371441.1"/>
    </source>
</evidence>
<gene>
    <name evidence="1" type="ORF">AAFF_G00310740</name>
</gene>
<proteinExistence type="predicted"/>
<organism evidence="1 2">
    <name type="scientific">Aldrovandia affinis</name>
    <dbReference type="NCBI Taxonomy" id="143900"/>
    <lineage>
        <taxon>Eukaryota</taxon>
        <taxon>Metazoa</taxon>
        <taxon>Chordata</taxon>
        <taxon>Craniata</taxon>
        <taxon>Vertebrata</taxon>
        <taxon>Euteleostomi</taxon>
        <taxon>Actinopterygii</taxon>
        <taxon>Neopterygii</taxon>
        <taxon>Teleostei</taxon>
        <taxon>Notacanthiformes</taxon>
        <taxon>Halosauridae</taxon>
        <taxon>Aldrovandia</taxon>
    </lineage>
</organism>
<reference evidence="1" key="1">
    <citation type="journal article" date="2023" name="Science">
        <title>Genome structures resolve the early diversification of teleost fishes.</title>
        <authorList>
            <person name="Parey E."/>
            <person name="Louis A."/>
            <person name="Montfort J."/>
            <person name="Bouchez O."/>
            <person name="Roques C."/>
            <person name="Iampietro C."/>
            <person name="Lluch J."/>
            <person name="Castinel A."/>
            <person name="Donnadieu C."/>
            <person name="Desvignes T."/>
            <person name="Floi Bucao C."/>
            <person name="Jouanno E."/>
            <person name="Wen M."/>
            <person name="Mejri S."/>
            <person name="Dirks R."/>
            <person name="Jansen H."/>
            <person name="Henkel C."/>
            <person name="Chen W.J."/>
            <person name="Zahm M."/>
            <person name="Cabau C."/>
            <person name="Klopp C."/>
            <person name="Thompson A.W."/>
            <person name="Robinson-Rechavi M."/>
            <person name="Braasch I."/>
            <person name="Lecointre G."/>
            <person name="Bobe J."/>
            <person name="Postlethwait J.H."/>
            <person name="Berthelot C."/>
            <person name="Roest Crollius H."/>
            <person name="Guiguen Y."/>
        </authorList>
    </citation>
    <scope>NUCLEOTIDE SEQUENCE</scope>
    <source>
        <strain evidence="1">NC1722</strain>
    </source>
</reference>
<accession>A0AAD7RA96</accession>
<keyword evidence="2" id="KW-1185">Reference proteome</keyword>
<name>A0AAD7RA96_9TELE</name>
<dbReference type="Proteomes" id="UP001221898">
    <property type="component" value="Unassembled WGS sequence"/>
</dbReference>
<dbReference type="AlphaFoldDB" id="A0AAD7RA96"/>
<evidence type="ECO:0000313" key="2">
    <source>
        <dbReference type="Proteomes" id="UP001221898"/>
    </source>
</evidence>
<comment type="caution">
    <text evidence="1">The sequence shown here is derived from an EMBL/GenBank/DDBJ whole genome shotgun (WGS) entry which is preliminary data.</text>
</comment>
<protein>
    <submittedName>
        <fullName evidence="1">Uncharacterized protein</fullName>
    </submittedName>
</protein>